<feature type="transmembrane region" description="Helical" evidence="1">
    <location>
        <begin position="103"/>
        <end position="124"/>
    </location>
</feature>
<evidence type="ECO:0000256" key="2">
    <source>
        <dbReference type="SAM" id="SignalP"/>
    </source>
</evidence>
<feature type="chain" id="PRO_5035433089" evidence="2">
    <location>
        <begin position="22"/>
        <end position="206"/>
    </location>
</feature>
<sequence>MGNLWWLTAAISLTFFLPSTCLCCAPAASSAGCPLASSPVRLKDVADGPERLVGQLRLLLLLIPAGISASAAFRLSVGTLGLACLGVVVFWFLIYHFGWHTLYIFDIGCSLIGLLAIGVVSAASSSVASSFTQAGVLMLITVIRFAAVGPICCAIISVRSCAFVLGWAYFRLLDTKEIDLLFDAKVPARRFNHAEVNPYSTDESQK</sequence>
<dbReference type="EMBL" id="JAGPXD010000006">
    <property type="protein sequence ID" value="KAH7349521.1"/>
    <property type="molecule type" value="Genomic_DNA"/>
</dbReference>
<feature type="transmembrane region" description="Helical" evidence="1">
    <location>
        <begin position="80"/>
        <end position="97"/>
    </location>
</feature>
<keyword evidence="4" id="KW-1185">Reference proteome</keyword>
<proteinExistence type="predicted"/>
<name>A0A8K0X0E2_9PEZI</name>
<dbReference type="AlphaFoldDB" id="A0A8K0X0E2"/>
<keyword evidence="1" id="KW-0472">Membrane</keyword>
<feature type="signal peptide" evidence="2">
    <location>
        <begin position="1"/>
        <end position="21"/>
    </location>
</feature>
<reference evidence="3" key="1">
    <citation type="journal article" date="2021" name="Nat. Commun.">
        <title>Genetic determinants of endophytism in the Arabidopsis root mycobiome.</title>
        <authorList>
            <person name="Mesny F."/>
            <person name="Miyauchi S."/>
            <person name="Thiergart T."/>
            <person name="Pickel B."/>
            <person name="Atanasova L."/>
            <person name="Karlsson M."/>
            <person name="Huettel B."/>
            <person name="Barry K.W."/>
            <person name="Haridas S."/>
            <person name="Chen C."/>
            <person name="Bauer D."/>
            <person name="Andreopoulos W."/>
            <person name="Pangilinan J."/>
            <person name="LaButti K."/>
            <person name="Riley R."/>
            <person name="Lipzen A."/>
            <person name="Clum A."/>
            <person name="Drula E."/>
            <person name="Henrissat B."/>
            <person name="Kohler A."/>
            <person name="Grigoriev I.V."/>
            <person name="Martin F.M."/>
            <person name="Hacquard S."/>
        </authorList>
    </citation>
    <scope>NUCLEOTIDE SEQUENCE</scope>
    <source>
        <strain evidence="3">MPI-CAGE-AT-0016</strain>
    </source>
</reference>
<keyword evidence="2" id="KW-0732">Signal</keyword>
<protein>
    <submittedName>
        <fullName evidence="3">Uncharacterized protein</fullName>
    </submittedName>
</protein>
<dbReference type="Proteomes" id="UP000813385">
    <property type="component" value="Unassembled WGS sequence"/>
</dbReference>
<evidence type="ECO:0000313" key="3">
    <source>
        <dbReference type="EMBL" id="KAH7349521.1"/>
    </source>
</evidence>
<evidence type="ECO:0000313" key="4">
    <source>
        <dbReference type="Proteomes" id="UP000813385"/>
    </source>
</evidence>
<organism evidence="3 4">
    <name type="scientific">Plectosphaerella cucumerina</name>
    <dbReference type="NCBI Taxonomy" id="40658"/>
    <lineage>
        <taxon>Eukaryota</taxon>
        <taxon>Fungi</taxon>
        <taxon>Dikarya</taxon>
        <taxon>Ascomycota</taxon>
        <taxon>Pezizomycotina</taxon>
        <taxon>Sordariomycetes</taxon>
        <taxon>Hypocreomycetidae</taxon>
        <taxon>Glomerellales</taxon>
        <taxon>Plectosphaerellaceae</taxon>
        <taxon>Plectosphaerella</taxon>
    </lineage>
</organism>
<keyword evidence="1" id="KW-0812">Transmembrane</keyword>
<keyword evidence="1" id="KW-1133">Transmembrane helix</keyword>
<evidence type="ECO:0000256" key="1">
    <source>
        <dbReference type="SAM" id="Phobius"/>
    </source>
</evidence>
<comment type="caution">
    <text evidence="3">The sequence shown here is derived from an EMBL/GenBank/DDBJ whole genome shotgun (WGS) entry which is preliminary data.</text>
</comment>
<accession>A0A8K0X0E2</accession>
<feature type="transmembrane region" description="Helical" evidence="1">
    <location>
        <begin position="136"/>
        <end position="169"/>
    </location>
</feature>
<gene>
    <name evidence="3" type="ORF">B0T11DRAFT_301749</name>
</gene>